<feature type="compositionally biased region" description="Polar residues" evidence="11">
    <location>
        <begin position="767"/>
        <end position="781"/>
    </location>
</feature>
<feature type="compositionally biased region" description="Polar residues" evidence="11">
    <location>
        <begin position="1043"/>
        <end position="1059"/>
    </location>
</feature>
<keyword evidence="2" id="KW-0808">Transferase</keyword>
<dbReference type="Pfam" id="PF00179">
    <property type="entry name" value="UQ_con"/>
    <property type="match status" value="1"/>
</dbReference>
<feature type="compositionally biased region" description="Polar residues" evidence="11">
    <location>
        <begin position="267"/>
        <end position="278"/>
    </location>
</feature>
<dbReference type="InterPro" id="IPR016135">
    <property type="entry name" value="UBQ-conjugating_enzyme/RWD"/>
</dbReference>
<dbReference type="Proteomes" id="UP000245764">
    <property type="component" value="Chromosome 5"/>
</dbReference>
<feature type="domain" description="UBC core" evidence="12">
    <location>
        <begin position="4"/>
        <end position="150"/>
    </location>
</feature>
<dbReference type="GO" id="GO:0061631">
    <property type="term" value="F:ubiquitin conjugating enzyme activity"/>
    <property type="evidence" value="ECO:0007669"/>
    <property type="project" value="UniProtKB-EC"/>
</dbReference>
<name>A0A2H1GFU7_ZYMTR</name>
<sequence length="1414" mass="153113">MSAPLPKRIIKETERLQNEPVPGISATPHDDNARYFDVIVEGPGGSCYEGGVFHLELFLPDDYPMCPPRIRFLTRIYHPNIDRLGRICLDVLKNNWSPALQIRTILLSIQALLGAPNPEDPLNEAVAKQWKENQPEAIKTAKEWTELRWSACTLFCYEERVIGQCQFQAISLIHPLTTMVSEVVSVYQQRQSVHRATRMSFNLHPHRTSPDTADDRPKTPTVKKKKSFASKFWHEEAAKSALTAAPELPPIRPFSTIQVASVLGDAATTSEDCNTENAKTTDEAVPEREQEESEMTNQVSIFQRVFHRRPRLQQQQPVKRDNVREGERPTFVTDCGLEATNLAIVESPAPEHLDENFKLIPQFPEDDQKRAPSSVGKRIKKMFSRTKLADASAEDIPPMPTRSSSPLSFCCQGDVRRVTHSQVTITPRVSDNSSTVVASPESSINFSMPSFRREGSDSTTGIPDAPEQTPQDKQEQGDTSSGAQCNTVTANRAPRAERRKFSKQDPPVIPPEEEAMSAITVQKTRESVHGCASFESIRPSLETFSADASSTTLESFSSTPSSLNPSAPTPSGFTRAGPSRSGFTPSGSFSSGSSVIHTKLRHNEQASPIPRQTTATRSQAGLGISESQIAAPEDDSVPVTSNIGRIKVDRDSKILDHFAPKRNEAYFRQLEFERKARLEQQGRKDSTLSPLEGHSNFLGAPPGFDTGRENSASPVAYAQAISTQNGIHPALRTPDPAVNLRVAGRTTSPSSIYHNTESCSGDDDGNVSDSTARNGARSATPTPRRPDVDATADGDTSSDSSSDSSFGSGLSQYEDSAVTPADGHDSSLGTPRPDSPTIPLHMAPTFRRPDPERPIPVPQPGSPPVHSPSVPNPPSPVVPATPSSASKPLYLQILEKSGVYKQAYGRPSTPASSADTVTVSDISQAPSERWSTRALRRQKFDVAVYGQQTGGGGLNLPDDSDTRSLISSIGPSSINTSILDADEEPALPAASPLPSMSLPFVPTNSPATAIGNSERPAIPARPAPRPPVSPSPLGLGKTRASPALTSALTPSPLQYSSTNSRSASSPEVSSAPLRFYGASMSPEPSPSPLRVGSMGMRRAESADESPLALRISKPTSGCMMGVDGSPSMSPSLPDSPLGQLRNNPAARQVRSRVETPRQVRFAIPPAAVVNNDEGPDVNTEMDVQIDEILASKVMQPRSPSIAEQILQAAPSTITPFAGVMSDYQSLRRESQQPIPEFRGRAISDSPPKVTHFADVTNEYQYIRRRLQLELLKASTDDEPKHPSHDFGWASTNIKCKDKHIRARIATDSTVVSPLIGAAPDTGEHNYDIRQCHCCGKACCHFANQIITCNNTDDKNIKSLASDSVLLLRASHPAGLEPWSVLMVCSLCENIFCPNCGTMEDGEPTCKMCSRPDSA</sequence>
<feature type="compositionally biased region" description="Polar residues" evidence="11">
    <location>
        <begin position="427"/>
        <end position="448"/>
    </location>
</feature>
<accession>A0A2H1GFU7</accession>
<feature type="active site" description="Glycyl thioester intermediate" evidence="10">
    <location>
        <position position="88"/>
    </location>
</feature>
<dbReference type="SMART" id="SM00212">
    <property type="entry name" value="UBCc"/>
    <property type="match status" value="1"/>
</dbReference>
<dbReference type="EC" id="2.3.2.23" evidence="1"/>
<feature type="region of interest" description="Disordered" evidence="11">
    <location>
        <begin position="267"/>
        <end position="297"/>
    </location>
</feature>
<evidence type="ECO:0000256" key="5">
    <source>
        <dbReference type="ARBA" id="ARBA00022840"/>
    </source>
</evidence>
<dbReference type="InterPro" id="IPR050113">
    <property type="entry name" value="Ub_conjugating_enzyme"/>
</dbReference>
<dbReference type="SUPFAM" id="SSF54495">
    <property type="entry name" value="UBC-like"/>
    <property type="match status" value="1"/>
</dbReference>
<evidence type="ECO:0000256" key="1">
    <source>
        <dbReference type="ARBA" id="ARBA00012486"/>
    </source>
</evidence>
<feature type="compositionally biased region" description="Polar residues" evidence="11">
    <location>
        <begin position="610"/>
        <end position="619"/>
    </location>
</feature>
<dbReference type="FunFam" id="3.10.110.10:FF:000020">
    <property type="entry name" value="Ubiquitin-conjugating enzyme E2 N"/>
    <property type="match status" value="1"/>
</dbReference>
<keyword evidence="5" id="KW-0067">ATP-binding</keyword>
<gene>
    <name evidence="13" type="ORF">ZT1E4_G5807</name>
</gene>
<evidence type="ECO:0000256" key="7">
    <source>
        <dbReference type="ARBA" id="ARBA00041569"/>
    </source>
</evidence>
<dbReference type="Gene3D" id="3.10.110.10">
    <property type="entry name" value="Ubiquitin Conjugating Enzyme"/>
    <property type="match status" value="1"/>
</dbReference>
<evidence type="ECO:0000256" key="10">
    <source>
        <dbReference type="PROSITE-ProRule" id="PRU10133"/>
    </source>
</evidence>
<evidence type="ECO:0000256" key="11">
    <source>
        <dbReference type="SAM" id="MobiDB-lite"/>
    </source>
</evidence>
<dbReference type="PROSITE" id="PS00183">
    <property type="entry name" value="UBC_1"/>
    <property type="match status" value="1"/>
</dbReference>
<keyword evidence="3" id="KW-0547">Nucleotide-binding</keyword>
<feature type="compositionally biased region" description="Pro residues" evidence="11">
    <location>
        <begin position="854"/>
        <end position="879"/>
    </location>
</feature>
<feature type="compositionally biased region" description="Polar residues" evidence="11">
    <location>
        <begin position="1002"/>
        <end position="1011"/>
    </location>
</feature>
<reference evidence="14" key="1">
    <citation type="submission" date="2017-05" db="EMBL/GenBank/DDBJ databases">
        <authorList>
            <person name="Song R."/>
            <person name="Chenine A.L."/>
            <person name="Ruprecht R.M."/>
        </authorList>
    </citation>
    <scope>NUCLEOTIDE SEQUENCE [LARGE SCALE GENOMIC DNA]</scope>
</reference>
<feature type="compositionally biased region" description="Low complexity" evidence="11">
    <location>
        <begin position="793"/>
        <end position="811"/>
    </location>
</feature>
<dbReference type="PROSITE" id="PS50127">
    <property type="entry name" value="UBC_2"/>
    <property type="match status" value="1"/>
</dbReference>
<feature type="compositionally biased region" description="Low complexity" evidence="11">
    <location>
        <begin position="549"/>
        <end position="594"/>
    </location>
</feature>
<evidence type="ECO:0000256" key="3">
    <source>
        <dbReference type="ARBA" id="ARBA00022741"/>
    </source>
</evidence>
<feature type="compositionally biased region" description="Polar residues" evidence="11">
    <location>
        <begin position="477"/>
        <end position="490"/>
    </location>
</feature>
<evidence type="ECO:0000256" key="2">
    <source>
        <dbReference type="ARBA" id="ARBA00022679"/>
    </source>
</evidence>
<dbReference type="InterPro" id="IPR023313">
    <property type="entry name" value="UBQ-conjugating_AS"/>
</dbReference>
<dbReference type="PANTHER" id="PTHR24067">
    <property type="entry name" value="UBIQUITIN-CONJUGATING ENZYME E2"/>
    <property type="match status" value="1"/>
</dbReference>
<dbReference type="CDD" id="cd23813">
    <property type="entry name" value="UBCc_UBE2N"/>
    <property type="match status" value="1"/>
</dbReference>
<organism evidence="13 14">
    <name type="scientific">Zymoseptoria tritici ST99CH_1E4</name>
    <dbReference type="NCBI Taxonomy" id="1276532"/>
    <lineage>
        <taxon>Eukaryota</taxon>
        <taxon>Fungi</taxon>
        <taxon>Dikarya</taxon>
        <taxon>Ascomycota</taxon>
        <taxon>Pezizomycotina</taxon>
        <taxon>Dothideomycetes</taxon>
        <taxon>Dothideomycetidae</taxon>
        <taxon>Mycosphaerellales</taxon>
        <taxon>Mycosphaerellaceae</taxon>
        <taxon>Zymoseptoria</taxon>
    </lineage>
</organism>
<evidence type="ECO:0000256" key="6">
    <source>
        <dbReference type="ARBA" id="ARBA00039884"/>
    </source>
</evidence>
<protein>
    <recommendedName>
        <fullName evidence="6">Ubiquitin-conjugating enzyme E2 2</fullName>
        <ecNumber evidence="1">2.3.2.23</ecNumber>
    </recommendedName>
    <alternativeName>
        <fullName evidence="8">E2 ubiquitin-conjugating enzyme 2</fullName>
    </alternativeName>
    <alternativeName>
        <fullName evidence="9">Ubiquitin carrier protein UBC2</fullName>
    </alternativeName>
    <alternativeName>
        <fullName evidence="7">Ubiquitin-protein ligase UBC2</fullName>
    </alternativeName>
</protein>
<evidence type="ECO:0000256" key="9">
    <source>
        <dbReference type="ARBA" id="ARBA00042190"/>
    </source>
</evidence>
<proteinExistence type="predicted"/>
<dbReference type="EMBL" id="LT854257">
    <property type="protein sequence ID" value="SMR52433.1"/>
    <property type="molecule type" value="Genomic_DNA"/>
</dbReference>
<dbReference type="GO" id="GO:0005524">
    <property type="term" value="F:ATP binding"/>
    <property type="evidence" value="ECO:0007669"/>
    <property type="project" value="UniProtKB-KW"/>
</dbReference>
<feature type="region of interest" description="Disordered" evidence="11">
    <location>
        <begin position="678"/>
        <end position="711"/>
    </location>
</feature>
<feature type="compositionally biased region" description="Pro residues" evidence="11">
    <location>
        <begin position="1019"/>
        <end position="1030"/>
    </location>
</feature>
<feature type="region of interest" description="Disordered" evidence="11">
    <location>
        <begin position="545"/>
        <end position="639"/>
    </location>
</feature>
<feature type="region of interest" description="Disordered" evidence="11">
    <location>
        <begin position="427"/>
        <end position="513"/>
    </location>
</feature>
<evidence type="ECO:0000256" key="8">
    <source>
        <dbReference type="ARBA" id="ARBA00042179"/>
    </source>
</evidence>
<evidence type="ECO:0000259" key="12">
    <source>
        <dbReference type="PROSITE" id="PS50127"/>
    </source>
</evidence>
<feature type="compositionally biased region" description="Polar residues" evidence="11">
    <location>
        <begin position="745"/>
        <end position="759"/>
    </location>
</feature>
<feature type="region of interest" description="Disordered" evidence="11">
    <location>
        <begin position="745"/>
        <end position="883"/>
    </location>
</feature>
<dbReference type="InterPro" id="IPR000608">
    <property type="entry name" value="UBC"/>
</dbReference>
<feature type="region of interest" description="Disordered" evidence="11">
    <location>
        <begin position="200"/>
        <end position="227"/>
    </location>
</feature>
<keyword evidence="4" id="KW-0833">Ubl conjugation pathway</keyword>
<feature type="compositionally biased region" description="Basic and acidic residues" evidence="11">
    <location>
        <begin position="279"/>
        <end position="288"/>
    </location>
</feature>
<evidence type="ECO:0000256" key="4">
    <source>
        <dbReference type="ARBA" id="ARBA00022786"/>
    </source>
</evidence>
<feature type="region of interest" description="Disordered" evidence="11">
    <location>
        <begin position="998"/>
        <end position="1068"/>
    </location>
</feature>
<evidence type="ECO:0000313" key="14">
    <source>
        <dbReference type="Proteomes" id="UP000245764"/>
    </source>
</evidence>
<evidence type="ECO:0000313" key="13">
    <source>
        <dbReference type="EMBL" id="SMR52433.1"/>
    </source>
</evidence>